<name>A0A183D167_9BILA</name>
<reference evidence="2 3" key="2">
    <citation type="submission" date="2018-11" db="EMBL/GenBank/DDBJ databases">
        <authorList>
            <consortium name="Pathogen Informatics"/>
        </authorList>
    </citation>
    <scope>NUCLEOTIDE SEQUENCE [LARGE SCALE GENOMIC DNA]</scope>
</reference>
<evidence type="ECO:0000256" key="1">
    <source>
        <dbReference type="SAM" id="MobiDB-lite"/>
    </source>
</evidence>
<evidence type="ECO:0000313" key="2">
    <source>
        <dbReference type="EMBL" id="VDK34363.1"/>
    </source>
</evidence>
<evidence type="ECO:0000313" key="3">
    <source>
        <dbReference type="Proteomes" id="UP000271098"/>
    </source>
</evidence>
<organism evidence="4">
    <name type="scientific">Gongylonema pulchrum</name>
    <dbReference type="NCBI Taxonomy" id="637853"/>
    <lineage>
        <taxon>Eukaryota</taxon>
        <taxon>Metazoa</taxon>
        <taxon>Ecdysozoa</taxon>
        <taxon>Nematoda</taxon>
        <taxon>Chromadorea</taxon>
        <taxon>Rhabditida</taxon>
        <taxon>Spirurina</taxon>
        <taxon>Spiruromorpha</taxon>
        <taxon>Spiruroidea</taxon>
        <taxon>Gongylonematidae</taxon>
        <taxon>Gongylonema</taxon>
    </lineage>
</organism>
<protein>
    <submittedName>
        <fullName evidence="4">Ovule protein</fullName>
    </submittedName>
</protein>
<dbReference type="OrthoDB" id="5855187at2759"/>
<gene>
    <name evidence="2" type="ORF">GPUH_LOCUS2457</name>
</gene>
<dbReference type="WBParaSite" id="GPUH_0000246301-mRNA-1">
    <property type="protein sequence ID" value="GPUH_0000246301-mRNA-1"/>
    <property type="gene ID" value="GPUH_0000246301"/>
</dbReference>
<dbReference type="Proteomes" id="UP000271098">
    <property type="component" value="Unassembled WGS sequence"/>
</dbReference>
<dbReference type="EMBL" id="UYRT01003717">
    <property type="protein sequence ID" value="VDK34363.1"/>
    <property type="molecule type" value="Genomic_DNA"/>
</dbReference>
<reference evidence="4" key="1">
    <citation type="submission" date="2016-06" db="UniProtKB">
        <authorList>
            <consortium name="WormBaseParasite"/>
        </authorList>
    </citation>
    <scope>IDENTIFICATION</scope>
</reference>
<sequence length="77" mass="8543">MLLSSGIRSNSFLNNSGNLPLGNRRELLHHYLQVPQSRVSLSGRSSPSIVSMQSDPESCLDDTRFPDDLFEPELLGL</sequence>
<accession>A0A183D167</accession>
<evidence type="ECO:0000313" key="4">
    <source>
        <dbReference type="WBParaSite" id="GPUH_0000246301-mRNA-1"/>
    </source>
</evidence>
<keyword evidence="3" id="KW-1185">Reference proteome</keyword>
<dbReference type="AlphaFoldDB" id="A0A183D167"/>
<proteinExistence type="predicted"/>
<feature type="region of interest" description="Disordered" evidence="1">
    <location>
        <begin position="39"/>
        <end position="65"/>
    </location>
</feature>
<feature type="compositionally biased region" description="Low complexity" evidence="1">
    <location>
        <begin position="39"/>
        <end position="51"/>
    </location>
</feature>